<dbReference type="PANTHER" id="PTHR35596">
    <property type="entry name" value="DUF2263 DOMAIN-CONTAINING PROTEIN"/>
    <property type="match status" value="1"/>
</dbReference>
<evidence type="ECO:0000313" key="2">
    <source>
        <dbReference type="EMBL" id="PUU77181.1"/>
    </source>
</evidence>
<evidence type="ECO:0000313" key="3">
    <source>
        <dbReference type="Proteomes" id="UP000244722"/>
    </source>
</evidence>
<accession>A0A2T6ZNW6</accession>
<dbReference type="InterPro" id="IPR043472">
    <property type="entry name" value="Macro_dom-like"/>
</dbReference>
<sequence length="210" mass="23677">MTNRILVLNTANEKKPGGEWEGGVLSQEEGFARRSNLIQALTTTDPRSGLQTYYPLENTSGIYSPNVVVFREGFDKDYELWRDEEWTTLAMVSAPAVRRPKVDESGLHYSFTEERQLQREKMKSVLRIAALNGHTNLVLGGFGSCGPEGSGGGLYKNPVRDVCLLWKDLLFEDEEFKGWFKNVVFAFGKGGGSWMREDGNSIEEFKQFFG</sequence>
<reference evidence="2 3" key="1">
    <citation type="submission" date="2017-04" db="EMBL/GenBank/DDBJ databases">
        <title>Draft genome sequence of Tuber borchii Vittad., a whitish edible truffle.</title>
        <authorList>
            <consortium name="DOE Joint Genome Institute"/>
            <person name="Murat C."/>
            <person name="Kuo A."/>
            <person name="Barry K.W."/>
            <person name="Clum A."/>
            <person name="Dockter R.B."/>
            <person name="Fauchery L."/>
            <person name="Iotti M."/>
            <person name="Kohler A."/>
            <person name="Labutti K."/>
            <person name="Lindquist E.A."/>
            <person name="Lipzen A."/>
            <person name="Ohm R.A."/>
            <person name="Wang M."/>
            <person name="Grigoriev I.V."/>
            <person name="Zambonelli A."/>
            <person name="Martin F.M."/>
        </authorList>
    </citation>
    <scope>NUCLEOTIDE SEQUENCE [LARGE SCALE GENOMIC DNA]</scope>
    <source>
        <strain evidence="2 3">Tbo3840</strain>
    </source>
</reference>
<dbReference type="InterPro" id="IPR019261">
    <property type="entry name" value="PARG_cat_microbial"/>
</dbReference>
<dbReference type="InterPro" id="IPR012664">
    <property type="entry name" value="CHP02452"/>
</dbReference>
<gene>
    <name evidence="2" type="ORF">B9Z19DRAFT_1102000</name>
</gene>
<dbReference type="STRING" id="42251.A0A2T6ZNW6"/>
<dbReference type="PIRSF" id="PIRSF014899">
    <property type="entry name" value="UCP014899"/>
    <property type="match status" value="1"/>
</dbReference>
<dbReference type="EMBL" id="NESQ01000160">
    <property type="protein sequence ID" value="PUU77181.1"/>
    <property type="molecule type" value="Genomic_DNA"/>
</dbReference>
<dbReference type="NCBIfam" id="TIGR02452">
    <property type="entry name" value="TIGR02452 family protein"/>
    <property type="match status" value="1"/>
</dbReference>
<name>A0A2T6ZNW6_TUBBO</name>
<comment type="caution">
    <text evidence="2">The sequence shown here is derived from an EMBL/GenBank/DDBJ whole genome shotgun (WGS) entry which is preliminary data.</text>
</comment>
<feature type="domain" description="Microbial-type PARG catalytic" evidence="1">
    <location>
        <begin position="3"/>
        <end position="72"/>
    </location>
</feature>
<dbReference type="OrthoDB" id="2440523at2759"/>
<organism evidence="2 3">
    <name type="scientific">Tuber borchii</name>
    <name type="common">White truffle</name>
    <dbReference type="NCBI Taxonomy" id="42251"/>
    <lineage>
        <taxon>Eukaryota</taxon>
        <taxon>Fungi</taxon>
        <taxon>Dikarya</taxon>
        <taxon>Ascomycota</taxon>
        <taxon>Pezizomycotina</taxon>
        <taxon>Pezizomycetes</taxon>
        <taxon>Pezizales</taxon>
        <taxon>Tuberaceae</taxon>
        <taxon>Tuber</taxon>
    </lineage>
</organism>
<dbReference type="Pfam" id="PF10021">
    <property type="entry name" value="PARG_cat_microb"/>
    <property type="match status" value="1"/>
</dbReference>
<dbReference type="AlphaFoldDB" id="A0A2T6ZNW6"/>
<dbReference type="Gene3D" id="3.40.220.10">
    <property type="entry name" value="Leucine Aminopeptidase, subunit E, domain 1"/>
    <property type="match status" value="1"/>
</dbReference>
<proteinExistence type="predicted"/>
<dbReference type="Proteomes" id="UP000244722">
    <property type="component" value="Unassembled WGS sequence"/>
</dbReference>
<evidence type="ECO:0000259" key="1">
    <source>
        <dbReference type="Pfam" id="PF10021"/>
    </source>
</evidence>
<protein>
    <recommendedName>
        <fullName evidence="1">Microbial-type PARG catalytic domain-containing protein</fullName>
    </recommendedName>
</protein>
<dbReference type="PANTHER" id="PTHR35596:SF2">
    <property type="entry name" value="MICROBIAL-TYPE PARG CATALYTIC DOMAIN-CONTAINING PROTEIN"/>
    <property type="match status" value="1"/>
</dbReference>
<keyword evidence="3" id="KW-1185">Reference proteome</keyword>